<organism evidence="5 6">
    <name type="scientific">Apophysomyces ossiformis</name>
    <dbReference type="NCBI Taxonomy" id="679940"/>
    <lineage>
        <taxon>Eukaryota</taxon>
        <taxon>Fungi</taxon>
        <taxon>Fungi incertae sedis</taxon>
        <taxon>Mucoromycota</taxon>
        <taxon>Mucoromycotina</taxon>
        <taxon>Mucoromycetes</taxon>
        <taxon>Mucorales</taxon>
        <taxon>Mucorineae</taxon>
        <taxon>Mucoraceae</taxon>
        <taxon>Apophysomyces</taxon>
    </lineage>
</organism>
<dbReference type="Pfam" id="PF01393">
    <property type="entry name" value="Chromo_shadow"/>
    <property type="match status" value="1"/>
</dbReference>
<dbReference type="InterPro" id="IPR016197">
    <property type="entry name" value="Chromo-like_dom_sf"/>
</dbReference>
<dbReference type="Proteomes" id="UP000605846">
    <property type="component" value="Unassembled WGS sequence"/>
</dbReference>
<dbReference type="AlphaFoldDB" id="A0A8H7BJF1"/>
<evidence type="ECO:0000256" key="2">
    <source>
        <dbReference type="ARBA" id="ARBA00023242"/>
    </source>
</evidence>
<dbReference type="PANTHER" id="PTHR22812">
    <property type="entry name" value="CHROMOBOX PROTEIN"/>
    <property type="match status" value="1"/>
</dbReference>
<gene>
    <name evidence="5" type="ORF">EC973_001550</name>
</gene>
<evidence type="ECO:0000256" key="3">
    <source>
        <dbReference type="SAM" id="MobiDB-lite"/>
    </source>
</evidence>
<dbReference type="CDD" id="cd00024">
    <property type="entry name" value="CD_CSD"/>
    <property type="match status" value="1"/>
</dbReference>
<dbReference type="SMART" id="SM00298">
    <property type="entry name" value="CHROMO"/>
    <property type="match status" value="1"/>
</dbReference>
<reference evidence="5" key="1">
    <citation type="submission" date="2020-01" db="EMBL/GenBank/DDBJ databases">
        <title>Genome Sequencing of Three Apophysomyces-Like Fungal Strains Confirms a Novel Fungal Genus in the Mucoromycota with divergent Burkholderia-like Endosymbiotic Bacteria.</title>
        <authorList>
            <person name="Stajich J.E."/>
            <person name="Macias A.M."/>
            <person name="Carter-House D."/>
            <person name="Lovett B."/>
            <person name="Kasson L.R."/>
            <person name="Berry K."/>
            <person name="Grigoriev I."/>
            <person name="Chang Y."/>
            <person name="Spatafora J."/>
            <person name="Kasson M.T."/>
        </authorList>
    </citation>
    <scope>NUCLEOTIDE SEQUENCE</scope>
    <source>
        <strain evidence="5">NRRL A-21654</strain>
    </source>
</reference>
<dbReference type="InterPro" id="IPR000953">
    <property type="entry name" value="Chromo/chromo_shadow_dom"/>
</dbReference>
<evidence type="ECO:0000313" key="6">
    <source>
        <dbReference type="Proteomes" id="UP000605846"/>
    </source>
</evidence>
<comment type="caution">
    <text evidence="5">The sequence shown here is derived from an EMBL/GenBank/DDBJ whole genome shotgun (WGS) entry which is preliminary data.</text>
</comment>
<dbReference type="InterPro" id="IPR008251">
    <property type="entry name" value="Chromo_shadow_dom"/>
</dbReference>
<proteinExistence type="predicted"/>
<keyword evidence="2" id="KW-0539">Nucleus</keyword>
<evidence type="ECO:0000313" key="5">
    <source>
        <dbReference type="EMBL" id="KAF7723878.1"/>
    </source>
</evidence>
<protein>
    <recommendedName>
        <fullName evidence="4">Chromo domain-containing protein</fullName>
    </recommendedName>
</protein>
<comment type="subcellular location">
    <subcellularLocation>
        <location evidence="1">Nucleus</location>
    </subcellularLocation>
</comment>
<dbReference type="GO" id="GO:0005634">
    <property type="term" value="C:nucleus"/>
    <property type="evidence" value="ECO:0007669"/>
    <property type="project" value="UniProtKB-SubCell"/>
</dbReference>
<feature type="domain" description="Chromo" evidence="4">
    <location>
        <begin position="100"/>
        <end position="161"/>
    </location>
</feature>
<sequence length="308" mass="35563">MTEPDVIVLDSPSQSEIRFLQIQEDINEGDDFVSLDLQSERTIPESVMQTSLTDPLNTLVEEDTPEPASSSTKDATRKKAVDLSDSMQETEEDEQEPEKYEVERLLGHKLYRGMVVKYHVKWKGYEDAYNTQEPASVLHEDCPEICAAYWDKHDPRPINAPKSKKRKINATRNISPTRETMAESPTSPLPAIREPVVEAAPTECSYDSIHGKYQQIVQQKGIQQEDLSVTYRSQGFVLGYGSDWPLSDTDWQTDLRDIHTVQYTRRQQELLAYVSWMNGKRTAHLVKELHERVPEKLLLFYEERLRFD</sequence>
<dbReference type="InterPro" id="IPR051219">
    <property type="entry name" value="Heterochromatin_chromo-domain"/>
</dbReference>
<dbReference type="EMBL" id="JABAYA010000137">
    <property type="protein sequence ID" value="KAF7723878.1"/>
    <property type="molecule type" value="Genomic_DNA"/>
</dbReference>
<dbReference type="Gene3D" id="2.40.50.40">
    <property type="match status" value="2"/>
</dbReference>
<dbReference type="PROSITE" id="PS50013">
    <property type="entry name" value="CHROMO_2"/>
    <property type="match status" value="1"/>
</dbReference>
<feature type="compositionally biased region" description="Polar residues" evidence="3">
    <location>
        <begin position="44"/>
        <end position="56"/>
    </location>
</feature>
<dbReference type="OrthoDB" id="433924at2759"/>
<dbReference type="SUPFAM" id="SSF54160">
    <property type="entry name" value="Chromo domain-like"/>
    <property type="match status" value="2"/>
</dbReference>
<dbReference type="Pfam" id="PF00385">
    <property type="entry name" value="Chromo"/>
    <property type="match status" value="1"/>
</dbReference>
<evidence type="ECO:0000256" key="1">
    <source>
        <dbReference type="ARBA" id="ARBA00004123"/>
    </source>
</evidence>
<name>A0A8H7BJF1_9FUNG</name>
<accession>A0A8H7BJF1</accession>
<keyword evidence="6" id="KW-1185">Reference proteome</keyword>
<feature type="region of interest" description="Disordered" evidence="3">
    <location>
        <begin position="43"/>
        <end position="100"/>
    </location>
</feature>
<evidence type="ECO:0000259" key="4">
    <source>
        <dbReference type="PROSITE" id="PS50013"/>
    </source>
</evidence>
<dbReference type="InterPro" id="IPR023780">
    <property type="entry name" value="Chromo_domain"/>
</dbReference>